<dbReference type="GO" id="GO:0005829">
    <property type="term" value="C:cytosol"/>
    <property type="evidence" value="ECO:0007669"/>
    <property type="project" value="TreeGrafter"/>
</dbReference>
<dbReference type="Proteomes" id="UP000244223">
    <property type="component" value="Unassembled WGS sequence"/>
</dbReference>
<evidence type="ECO:0000313" key="3">
    <source>
        <dbReference type="EMBL" id="PTQ91012.1"/>
    </source>
</evidence>
<comment type="caution">
    <text evidence="3">The sequence shown here is derived from an EMBL/GenBank/DDBJ whole genome shotgun (WGS) entry which is preliminary data.</text>
</comment>
<gene>
    <name evidence="3" type="ORF">C8N29_10184</name>
</gene>
<name>A0A2T5J355_9GAMM</name>
<dbReference type="InterPro" id="IPR003774">
    <property type="entry name" value="AlgH-like"/>
</dbReference>
<organism evidence="3 4">
    <name type="scientific">Agitococcus lubricus</name>
    <dbReference type="NCBI Taxonomy" id="1077255"/>
    <lineage>
        <taxon>Bacteria</taxon>
        <taxon>Pseudomonadati</taxon>
        <taxon>Pseudomonadota</taxon>
        <taxon>Gammaproteobacteria</taxon>
        <taxon>Moraxellales</taxon>
        <taxon>Moraxellaceae</taxon>
        <taxon>Agitococcus</taxon>
    </lineage>
</organism>
<dbReference type="Gene3D" id="3.40.1740.10">
    <property type="entry name" value="VC0467-like"/>
    <property type="match status" value="1"/>
</dbReference>
<dbReference type="Pfam" id="PF02622">
    <property type="entry name" value="DUF179"/>
    <property type="match status" value="1"/>
</dbReference>
<dbReference type="EMBL" id="QAON01000001">
    <property type="protein sequence ID" value="PTQ91012.1"/>
    <property type="molecule type" value="Genomic_DNA"/>
</dbReference>
<evidence type="ECO:0000313" key="4">
    <source>
        <dbReference type="Proteomes" id="UP000244223"/>
    </source>
</evidence>
<protein>
    <recommendedName>
        <fullName evidence="2">UPF0301 protein C8N29_10184</fullName>
    </recommendedName>
</protein>
<dbReference type="AlphaFoldDB" id="A0A2T5J355"/>
<dbReference type="PANTHER" id="PTHR30327:SF1">
    <property type="entry name" value="UPF0301 PROTEIN YQGE"/>
    <property type="match status" value="1"/>
</dbReference>
<dbReference type="RefSeq" id="WP_107864041.1">
    <property type="nucleotide sequence ID" value="NZ_QAON01000001.1"/>
</dbReference>
<comment type="similarity">
    <text evidence="1 2">Belongs to the UPF0301 (AlgH) family.</text>
</comment>
<dbReference type="PANTHER" id="PTHR30327">
    <property type="entry name" value="UNCHARACTERIZED PROTEIN YQGE"/>
    <property type="match status" value="1"/>
</dbReference>
<proteinExistence type="inferred from homology"/>
<keyword evidence="4" id="KW-1185">Reference proteome</keyword>
<dbReference type="SUPFAM" id="SSF143456">
    <property type="entry name" value="VC0467-like"/>
    <property type="match status" value="1"/>
</dbReference>
<reference evidence="3 4" key="1">
    <citation type="submission" date="2018-04" db="EMBL/GenBank/DDBJ databases">
        <title>Genomic Encyclopedia of Archaeal and Bacterial Type Strains, Phase II (KMG-II): from individual species to whole genera.</title>
        <authorList>
            <person name="Goeker M."/>
        </authorList>
    </citation>
    <scope>NUCLEOTIDE SEQUENCE [LARGE SCALE GENOMIC DNA]</scope>
    <source>
        <strain evidence="3 4">DSM 5822</strain>
    </source>
</reference>
<evidence type="ECO:0000256" key="1">
    <source>
        <dbReference type="ARBA" id="ARBA00009600"/>
    </source>
</evidence>
<dbReference type="HAMAP" id="MF_00758">
    <property type="entry name" value="UPF0301"/>
    <property type="match status" value="1"/>
</dbReference>
<dbReference type="OrthoDB" id="9807486at2"/>
<accession>A0A2T5J355</accession>
<dbReference type="NCBIfam" id="NF001266">
    <property type="entry name" value="PRK00228.1-1"/>
    <property type="match status" value="1"/>
</dbReference>
<sequence length="189" mass="20769">MTLTNTNFTHHCLIAMPEMADTRFAETVTYIVKHDEEGAVGLVINKPLELSLMQLLEEVRLPLLKPLADPDMPVLFGGPVSTEAGFVLHKEKGAWNSSLTVEGNLYVTSSRDILDAISQGKGPKDFLVVLGYAGWSAGQLEREMAENAWLMCAADESLLFELPYEARWQAAARKIGVDLRLLSSQVGHA</sequence>
<evidence type="ECO:0000256" key="2">
    <source>
        <dbReference type="HAMAP-Rule" id="MF_00758"/>
    </source>
</evidence>